<dbReference type="Proteomes" id="UP000012960">
    <property type="component" value="Unplaced"/>
</dbReference>
<keyword evidence="3" id="KW-1185">Reference proteome</keyword>
<evidence type="ECO:0000313" key="3">
    <source>
        <dbReference type="Proteomes" id="UP000012960"/>
    </source>
</evidence>
<proteinExistence type="predicted"/>
<organism evidence="2 3">
    <name type="scientific">Musa acuminata subsp. malaccensis</name>
    <name type="common">Wild banana</name>
    <name type="synonym">Musa malaccensis</name>
    <dbReference type="NCBI Taxonomy" id="214687"/>
    <lineage>
        <taxon>Eukaryota</taxon>
        <taxon>Viridiplantae</taxon>
        <taxon>Streptophyta</taxon>
        <taxon>Embryophyta</taxon>
        <taxon>Tracheophyta</taxon>
        <taxon>Spermatophyta</taxon>
        <taxon>Magnoliopsida</taxon>
        <taxon>Liliopsida</taxon>
        <taxon>Zingiberales</taxon>
        <taxon>Musaceae</taxon>
        <taxon>Musa</taxon>
    </lineage>
</organism>
<evidence type="ECO:0000313" key="1">
    <source>
        <dbReference type="EMBL" id="CAG1834086.1"/>
    </source>
</evidence>
<dbReference type="AlphaFoldDB" id="A0A804KFH9"/>
<evidence type="ECO:0000313" key="2">
    <source>
        <dbReference type="EnsemblPlants" id="Ma09_p03460.1"/>
    </source>
</evidence>
<sequence>MGGYVHHCLLVHASFVHYRLSEWRYDVTGCNSVCLDVILRPLTNEC</sequence>
<dbReference type="Gramene" id="Ma09_t03460.1">
    <property type="protein sequence ID" value="Ma09_p03460.1"/>
    <property type="gene ID" value="Ma09_g03460"/>
</dbReference>
<dbReference type="EnsemblPlants" id="Ma09_t03460.1">
    <property type="protein sequence ID" value="Ma09_p03460.1"/>
    <property type="gene ID" value="Ma09_g03460"/>
</dbReference>
<reference evidence="1" key="1">
    <citation type="submission" date="2021-03" db="EMBL/GenBank/DDBJ databases">
        <authorList>
            <consortium name="Genoscope - CEA"/>
            <person name="William W."/>
        </authorList>
    </citation>
    <scope>NUCLEOTIDE SEQUENCE</scope>
    <source>
        <strain evidence="1">Doubled-haploid Pahang</strain>
    </source>
</reference>
<reference evidence="2" key="2">
    <citation type="submission" date="2021-05" db="UniProtKB">
        <authorList>
            <consortium name="EnsemblPlants"/>
        </authorList>
    </citation>
    <scope>IDENTIFICATION</scope>
    <source>
        <strain evidence="2">subsp. malaccensis</strain>
    </source>
</reference>
<dbReference type="EMBL" id="HG996474">
    <property type="protein sequence ID" value="CAG1834086.1"/>
    <property type="molecule type" value="Genomic_DNA"/>
</dbReference>
<protein>
    <submittedName>
        <fullName evidence="1">(wild Malaysian banana) hypothetical protein</fullName>
    </submittedName>
</protein>
<accession>A0A804KFH9</accession>
<gene>
    <name evidence="1" type="ORF">GSMUA_221920.1</name>
</gene>
<dbReference type="InParanoid" id="A0A804KFH9"/>
<name>A0A804KFH9_MUSAM</name>